<evidence type="ECO:0000313" key="2">
    <source>
        <dbReference type="Proteomes" id="UP000800093"/>
    </source>
</evidence>
<accession>A0A9P4KJA1</accession>
<dbReference type="EMBL" id="ML986587">
    <property type="protein sequence ID" value="KAF2268270.1"/>
    <property type="molecule type" value="Genomic_DNA"/>
</dbReference>
<organism evidence="1 2">
    <name type="scientific">Lojkania enalia</name>
    <dbReference type="NCBI Taxonomy" id="147567"/>
    <lineage>
        <taxon>Eukaryota</taxon>
        <taxon>Fungi</taxon>
        <taxon>Dikarya</taxon>
        <taxon>Ascomycota</taxon>
        <taxon>Pezizomycotina</taxon>
        <taxon>Dothideomycetes</taxon>
        <taxon>Pleosporomycetidae</taxon>
        <taxon>Pleosporales</taxon>
        <taxon>Pleosporales incertae sedis</taxon>
        <taxon>Lojkania</taxon>
    </lineage>
</organism>
<name>A0A9P4KJA1_9PLEO</name>
<comment type="caution">
    <text evidence="1">The sequence shown here is derived from an EMBL/GenBank/DDBJ whole genome shotgun (WGS) entry which is preliminary data.</text>
</comment>
<sequence length="203" mass="22399">MMIMESRATSQKNSEKELPGRLENRKGWGCLQLDTCKRGPGIHTAVPPRYHAHEVRCSGIFRISSLGVNDGGHCCMLPERHATSKREAQPKPPQISPLKFDAGAGVADKKSGYGSTAAKWQLEWLVRHESAGIMATDEQLSARVKQEAAKVAARTDIARECWADDGGTPFRFATVEIHCATEYNPTMVARHPAHLPVFFNPTH</sequence>
<dbReference type="AlphaFoldDB" id="A0A9P4KJA1"/>
<keyword evidence="2" id="KW-1185">Reference proteome</keyword>
<reference evidence="2" key="1">
    <citation type="journal article" date="2020" name="Stud. Mycol.">
        <title>101 Dothideomycetes genomes: A test case for predicting lifestyles and emergence of pathogens.</title>
        <authorList>
            <person name="Haridas S."/>
            <person name="Albert R."/>
            <person name="Binder M."/>
            <person name="Bloem J."/>
            <person name="LaButti K."/>
            <person name="Salamov A."/>
            <person name="Andreopoulos B."/>
            <person name="Baker S."/>
            <person name="Barry K."/>
            <person name="Bills G."/>
            <person name="Bluhm B."/>
            <person name="Cannon C."/>
            <person name="Castanera R."/>
            <person name="Culley D."/>
            <person name="Daum C."/>
            <person name="Ezra D."/>
            <person name="Gonzalez J."/>
            <person name="Henrissat B."/>
            <person name="Kuo A."/>
            <person name="Liang C."/>
            <person name="Lipzen A."/>
            <person name="Lutzoni F."/>
            <person name="Magnuson J."/>
            <person name="Mondo S."/>
            <person name="Nolan M."/>
            <person name="Ohm R."/>
            <person name="Pangilinan J."/>
            <person name="Park H.-J."/>
            <person name="Ramirez L."/>
            <person name="Alfaro M."/>
            <person name="Sun H."/>
            <person name="Tritt A."/>
            <person name="Yoshinaga Y."/>
            <person name="Zwiers L.-H."/>
            <person name="Turgeon B."/>
            <person name="Goodwin S."/>
            <person name="Spatafora J."/>
            <person name="Crous P."/>
            <person name="Grigoriev I."/>
        </authorList>
    </citation>
    <scope>NUCLEOTIDE SEQUENCE [LARGE SCALE GENOMIC DNA]</scope>
    <source>
        <strain evidence="2">CBS 304.66</strain>
    </source>
</reference>
<gene>
    <name evidence="1" type="ORF">CC78DRAFT_576278</name>
</gene>
<evidence type="ECO:0000313" key="1">
    <source>
        <dbReference type="EMBL" id="KAF2268270.1"/>
    </source>
</evidence>
<protein>
    <submittedName>
        <fullName evidence="1">Uncharacterized protein</fullName>
    </submittedName>
</protein>
<dbReference type="Proteomes" id="UP000800093">
    <property type="component" value="Unassembled WGS sequence"/>
</dbReference>
<proteinExistence type="predicted"/>